<keyword evidence="4" id="KW-1185">Reference proteome</keyword>
<evidence type="ECO:0000313" key="4">
    <source>
        <dbReference type="Proteomes" id="UP001642409"/>
    </source>
</evidence>
<dbReference type="PANTHER" id="PTHR46652:SF3">
    <property type="entry name" value="LEUCINE-RICH REPEAT-CONTAINING PROTEIN 9"/>
    <property type="match status" value="1"/>
</dbReference>
<sequence length="371" mass="42856">MRNYNNHMVTKYSKEFKPDVSRNPQDKRLQICNDVQVISIGFLNHFANLQELYIYKCINVSFESALTTVTKLSVVECQLEYIEGIGQMKQLQQLDLSKNKLEDVNELQQLNNLTHLNLSFNSFCNISVLQYLTSLQNLSLQNNKIIFIQPVCQLPSLVHLSVRNNVIQDMVQIKNLQAFQYKWVDVQNVLTECDVRNYLGFSVSTEQVTELYNQLITSTDQNEQIQYEAKMINKYKFSVQAQRTEAIDKIVIGHDNSLTTFSFIDQISGVTELHIRHCPNVRFDIVPKNLKILVIKNCGLKSIEGIEQMDKLEILDLSNNEIVSVQPLKDLKLKQLLLNQNCITDFSPLNIRFQGKDDQLINQKNMTNSVE</sequence>
<dbReference type="PANTHER" id="PTHR46652">
    <property type="entry name" value="LEUCINE-RICH REPEAT AND IQ DOMAIN-CONTAINING PROTEIN 1-RELATED"/>
    <property type="match status" value="1"/>
</dbReference>
<keyword evidence="1" id="KW-0433">Leucine-rich repeat</keyword>
<gene>
    <name evidence="3" type="ORF">HINF_LOCUS4670</name>
</gene>
<dbReference type="InterPro" id="IPR025875">
    <property type="entry name" value="Leu-rich_rpt_4"/>
</dbReference>
<dbReference type="EMBL" id="CAXDID020000009">
    <property type="protein sequence ID" value="CAL5978216.1"/>
    <property type="molecule type" value="Genomic_DNA"/>
</dbReference>
<dbReference type="InterPro" id="IPR001611">
    <property type="entry name" value="Leu-rich_rpt"/>
</dbReference>
<evidence type="ECO:0000313" key="3">
    <source>
        <dbReference type="EMBL" id="CAL5978216.1"/>
    </source>
</evidence>
<keyword evidence="2" id="KW-0677">Repeat</keyword>
<comment type="caution">
    <text evidence="3">The sequence shown here is derived from an EMBL/GenBank/DDBJ whole genome shotgun (WGS) entry which is preliminary data.</text>
</comment>
<proteinExistence type="predicted"/>
<name>A0ABP1GRP5_9EUKA</name>
<accession>A0ABP1GRP5</accession>
<dbReference type="SMART" id="SM00365">
    <property type="entry name" value="LRR_SD22"/>
    <property type="match status" value="7"/>
</dbReference>
<dbReference type="SUPFAM" id="SSF52058">
    <property type="entry name" value="L domain-like"/>
    <property type="match status" value="2"/>
</dbReference>
<dbReference type="Pfam" id="PF13855">
    <property type="entry name" value="LRR_8"/>
    <property type="match status" value="1"/>
</dbReference>
<dbReference type="InterPro" id="IPR032675">
    <property type="entry name" value="LRR_dom_sf"/>
</dbReference>
<dbReference type="PRINTS" id="PR00019">
    <property type="entry name" value="LEURICHRPT"/>
</dbReference>
<dbReference type="Proteomes" id="UP001642409">
    <property type="component" value="Unassembled WGS sequence"/>
</dbReference>
<dbReference type="InterPro" id="IPR050836">
    <property type="entry name" value="SDS22/Internalin_LRR"/>
</dbReference>
<dbReference type="Gene3D" id="3.80.10.10">
    <property type="entry name" value="Ribonuclease Inhibitor"/>
    <property type="match status" value="2"/>
</dbReference>
<evidence type="ECO:0000256" key="1">
    <source>
        <dbReference type="ARBA" id="ARBA00022614"/>
    </source>
</evidence>
<reference evidence="3 4" key="1">
    <citation type="submission" date="2024-07" db="EMBL/GenBank/DDBJ databases">
        <authorList>
            <person name="Akdeniz Z."/>
        </authorList>
    </citation>
    <scope>NUCLEOTIDE SEQUENCE [LARGE SCALE GENOMIC DNA]</scope>
</reference>
<dbReference type="Pfam" id="PF12799">
    <property type="entry name" value="LRR_4"/>
    <property type="match status" value="1"/>
</dbReference>
<dbReference type="PROSITE" id="PS51450">
    <property type="entry name" value="LRR"/>
    <property type="match status" value="4"/>
</dbReference>
<organism evidence="3 4">
    <name type="scientific">Hexamita inflata</name>
    <dbReference type="NCBI Taxonomy" id="28002"/>
    <lineage>
        <taxon>Eukaryota</taxon>
        <taxon>Metamonada</taxon>
        <taxon>Diplomonadida</taxon>
        <taxon>Hexamitidae</taxon>
        <taxon>Hexamitinae</taxon>
        <taxon>Hexamita</taxon>
    </lineage>
</organism>
<protein>
    <submittedName>
        <fullName evidence="3">Leucine-rich_repeat domain-containing protein</fullName>
    </submittedName>
</protein>
<evidence type="ECO:0000256" key="2">
    <source>
        <dbReference type="ARBA" id="ARBA00022737"/>
    </source>
</evidence>